<evidence type="ECO:0000313" key="5">
    <source>
        <dbReference type="EMBL" id="ESN96644.1"/>
    </source>
</evidence>
<dbReference type="InterPro" id="IPR001496">
    <property type="entry name" value="SOCS_box"/>
</dbReference>
<feature type="repeat" description="ANK" evidence="3">
    <location>
        <begin position="357"/>
        <end position="390"/>
    </location>
</feature>
<accession>T1FQY4</accession>
<dbReference type="OMA" id="WDIATIL"/>
<dbReference type="Gene3D" id="1.10.750.20">
    <property type="entry name" value="SOCS box"/>
    <property type="match status" value="1"/>
</dbReference>
<reference evidence="5 7" key="2">
    <citation type="journal article" date="2013" name="Nature">
        <title>Insights into bilaterian evolution from three spiralian genomes.</title>
        <authorList>
            <person name="Simakov O."/>
            <person name="Marletaz F."/>
            <person name="Cho S.J."/>
            <person name="Edsinger-Gonzales E."/>
            <person name="Havlak P."/>
            <person name="Hellsten U."/>
            <person name="Kuo D.H."/>
            <person name="Larsson T."/>
            <person name="Lv J."/>
            <person name="Arendt D."/>
            <person name="Savage R."/>
            <person name="Osoegawa K."/>
            <person name="de Jong P."/>
            <person name="Grimwood J."/>
            <person name="Chapman J.A."/>
            <person name="Shapiro H."/>
            <person name="Aerts A."/>
            <person name="Otillar R.P."/>
            <person name="Terry A.Y."/>
            <person name="Boore J.L."/>
            <person name="Grigoriev I.V."/>
            <person name="Lindberg D.R."/>
            <person name="Seaver E.C."/>
            <person name="Weisblat D.A."/>
            <person name="Putnam N.H."/>
            <person name="Rokhsar D.S."/>
        </authorList>
    </citation>
    <scope>NUCLEOTIDE SEQUENCE</scope>
</reference>
<dbReference type="PROSITE" id="PS50297">
    <property type="entry name" value="ANK_REP_REGION"/>
    <property type="match status" value="1"/>
</dbReference>
<keyword evidence="7" id="KW-1185">Reference proteome</keyword>
<dbReference type="RefSeq" id="XP_009025771.1">
    <property type="nucleotide sequence ID" value="XM_009027523.1"/>
</dbReference>
<keyword evidence="2 3" id="KW-0040">ANK repeat</keyword>
<organism evidence="6 7">
    <name type="scientific">Helobdella robusta</name>
    <name type="common">Californian leech</name>
    <dbReference type="NCBI Taxonomy" id="6412"/>
    <lineage>
        <taxon>Eukaryota</taxon>
        <taxon>Metazoa</taxon>
        <taxon>Spiralia</taxon>
        <taxon>Lophotrochozoa</taxon>
        <taxon>Annelida</taxon>
        <taxon>Clitellata</taxon>
        <taxon>Hirudinea</taxon>
        <taxon>Rhynchobdellida</taxon>
        <taxon>Glossiphoniidae</taxon>
        <taxon>Helobdella</taxon>
    </lineage>
</organism>
<reference evidence="7" key="1">
    <citation type="submission" date="2012-12" db="EMBL/GenBank/DDBJ databases">
        <authorList>
            <person name="Hellsten U."/>
            <person name="Grimwood J."/>
            <person name="Chapman J.A."/>
            <person name="Shapiro H."/>
            <person name="Aerts A."/>
            <person name="Otillar R.P."/>
            <person name="Terry A.Y."/>
            <person name="Boore J.L."/>
            <person name="Simakov O."/>
            <person name="Marletaz F."/>
            <person name="Cho S.-J."/>
            <person name="Edsinger-Gonzales E."/>
            <person name="Havlak P."/>
            <person name="Kuo D.-H."/>
            <person name="Larsson T."/>
            <person name="Lv J."/>
            <person name="Arendt D."/>
            <person name="Savage R."/>
            <person name="Osoegawa K."/>
            <person name="de Jong P."/>
            <person name="Lindberg D.R."/>
            <person name="Seaver E.C."/>
            <person name="Weisblat D.A."/>
            <person name="Putnam N.H."/>
            <person name="Grigoriev I.V."/>
            <person name="Rokhsar D.S."/>
        </authorList>
    </citation>
    <scope>NUCLEOTIDE SEQUENCE</scope>
</reference>
<feature type="repeat" description="ANK" evidence="3">
    <location>
        <begin position="50"/>
        <end position="82"/>
    </location>
</feature>
<dbReference type="EMBL" id="AMQM01001441">
    <property type="status" value="NOT_ANNOTATED_CDS"/>
    <property type="molecule type" value="Genomic_DNA"/>
</dbReference>
<dbReference type="InterPro" id="IPR002110">
    <property type="entry name" value="Ankyrin_rpt"/>
</dbReference>
<feature type="repeat" description="ANK" evidence="3">
    <location>
        <begin position="275"/>
        <end position="307"/>
    </location>
</feature>
<dbReference type="STRING" id="6412.T1FQY4"/>
<dbReference type="CDD" id="cd03587">
    <property type="entry name" value="SOCS"/>
    <property type="match status" value="1"/>
</dbReference>
<sequence>MFMNLAATKKWRNFIFAKIHTLHSVSKNVQSDVVELLKQVLQWTPHYKPGLNTALIQAAKVGSLGCVRILFSAGAEIDTEDDNGDTPFVHAFRCRHVAIMEYLRDNGCNTEIAKMSLALGTKDIPFIKLCYSLDIPVENEDWDTVDPAEVRILMNELHLDPFQGQYGRHGFDDSPFMYVVQEGKPEIVKAMVLDNPNRCKYSEEEWNSFLNLALFRAIRNRRLDNVQILISELKAQLETRDNQGRTPFLVACGHDESISTFLLEMKADVNVVDYEGLTSLHWASCSGQKRTCASLLKLGLDPNCRANLGATPLMVACSNRKTEIVELFLNPINNHLLGSYQSLENIISANPDVRTPEGWTALHVAVRACAPSAILRSLLRHGANPDVTSSTLTHNGDPVPASTPLLIAIALNSLRMVQLLLNVNCDIDMPGLVHLDGVWGIKNFGDCLNSGSSTGGILSSSSPPSFSMSSSESESEDSKKYRTCVPIHFAVASRAWDIATILIRAGCKMDSIASWIETSPRKVCQKTLPSAATTSTVVTVIPSSASTLGLHQLPEDRLKQLRQLVWEATSAPWKLKWLCRSVIRRHFGKCDLMEKVERIEILPHSVKQYLLYYDLFKSVSNSFDV</sequence>
<evidence type="ECO:0000313" key="6">
    <source>
        <dbReference type="EnsemblMetazoa" id="HelroP189324"/>
    </source>
</evidence>
<dbReference type="GO" id="GO:0035556">
    <property type="term" value="P:intracellular signal transduction"/>
    <property type="evidence" value="ECO:0007669"/>
    <property type="project" value="InterPro"/>
</dbReference>
<dbReference type="SMART" id="SM00248">
    <property type="entry name" value="ANK"/>
    <property type="match status" value="10"/>
</dbReference>
<evidence type="ECO:0000259" key="4">
    <source>
        <dbReference type="PROSITE" id="PS50225"/>
    </source>
</evidence>
<dbReference type="SMART" id="SM00969">
    <property type="entry name" value="SOCS_box"/>
    <property type="match status" value="1"/>
</dbReference>
<evidence type="ECO:0000313" key="7">
    <source>
        <dbReference type="Proteomes" id="UP000015101"/>
    </source>
</evidence>
<evidence type="ECO:0000256" key="1">
    <source>
        <dbReference type="ARBA" id="ARBA00022737"/>
    </source>
</evidence>
<reference evidence="6" key="3">
    <citation type="submission" date="2015-06" db="UniProtKB">
        <authorList>
            <consortium name="EnsemblMetazoa"/>
        </authorList>
    </citation>
    <scope>IDENTIFICATION</scope>
</reference>
<dbReference type="Pfam" id="PF12796">
    <property type="entry name" value="Ank_2"/>
    <property type="match status" value="2"/>
</dbReference>
<dbReference type="SUPFAM" id="SSF48403">
    <property type="entry name" value="Ankyrin repeat"/>
    <property type="match status" value="2"/>
</dbReference>
<name>T1FQY4_HELRO</name>
<dbReference type="OrthoDB" id="6276128at2759"/>
<dbReference type="HOGENOM" id="CLU_437616_0_0_1"/>
<dbReference type="AlphaFoldDB" id="T1FQY4"/>
<dbReference type="InterPro" id="IPR036770">
    <property type="entry name" value="Ankyrin_rpt-contain_sf"/>
</dbReference>
<dbReference type="Gene3D" id="1.25.40.20">
    <property type="entry name" value="Ankyrin repeat-containing domain"/>
    <property type="match status" value="3"/>
</dbReference>
<dbReference type="Proteomes" id="UP000015101">
    <property type="component" value="Unassembled WGS sequence"/>
</dbReference>
<evidence type="ECO:0000256" key="3">
    <source>
        <dbReference type="PROSITE-ProRule" id="PRU00023"/>
    </source>
</evidence>
<dbReference type="PROSITE" id="PS50088">
    <property type="entry name" value="ANK_REPEAT"/>
    <property type="match status" value="3"/>
</dbReference>
<gene>
    <name evidence="6" type="primary">20211231</name>
    <name evidence="5" type="ORF">HELRODRAFT_189324</name>
</gene>
<dbReference type="EMBL" id="KB097495">
    <property type="protein sequence ID" value="ESN96644.1"/>
    <property type="molecule type" value="Genomic_DNA"/>
</dbReference>
<dbReference type="SUPFAM" id="SSF158235">
    <property type="entry name" value="SOCS box-like"/>
    <property type="match status" value="1"/>
</dbReference>
<keyword evidence="1" id="KW-0677">Repeat</keyword>
<dbReference type="PROSITE" id="PS50225">
    <property type="entry name" value="SOCS"/>
    <property type="match status" value="1"/>
</dbReference>
<dbReference type="InParanoid" id="T1FQY4"/>
<dbReference type="CTD" id="20211231"/>
<evidence type="ECO:0000256" key="2">
    <source>
        <dbReference type="ARBA" id="ARBA00023043"/>
    </source>
</evidence>
<dbReference type="EnsemblMetazoa" id="HelroT189324">
    <property type="protein sequence ID" value="HelroP189324"/>
    <property type="gene ID" value="HelroG189324"/>
</dbReference>
<dbReference type="PANTHER" id="PTHR24198">
    <property type="entry name" value="ANKYRIN REPEAT AND PROTEIN KINASE DOMAIN-CONTAINING PROTEIN"/>
    <property type="match status" value="1"/>
</dbReference>
<dbReference type="InterPro" id="IPR036036">
    <property type="entry name" value="SOCS_box-like_dom_sf"/>
</dbReference>
<dbReference type="Pfam" id="PF07525">
    <property type="entry name" value="SOCS_box"/>
    <property type="match status" value="1"/>
</dbReference>
<proteinExistence type="predicted"/>
<feature type="domain" description="SOCS box" evidence="4">
    <location>
        <begin position="560"/>
        <end position="616"/>
    </location>
</feature>
<dbReference type="PANTHER" id="PTHR24198:SF165">
    <property type="entry name" value="ANKYRIN REPEAT-CONTAINING PROTEIN-RELATED"/>
    <property type="match status" value="1"/>
</dbReference>
<dbReference type="GeneID" id="20211231"/>
<protein>
    <recommendedName>
        <fullName evidence="4">SOCS box domain-containing protein</fullName>
    </recommendedName>
</protein>
<dbReference type="KEGG" id="hro:HELRODRAFT_189324"/>
<dbReference type="eggNOG" id="KOG4177">
    <property type="taxonomic scope" value="Eukaryota"/>
</dbReference>